<dbReference type="Gramene" id="KFK33630">
    <property type="protein sequence ID" value="KFK33630"/>
    <property type="gene ID" value="AALP_AA5G038400"/>
</dbReference>
<dbReference type="eggNOG" id="ENOG502QT42">
    <property type="taxonomic scope" value="Eukaryota"/>
</dbReference>
<name>A0A087GUS8_ARAAL</name>
<dbReference type="Gene3D" id="1.25.40.10">
    <property type="entry name" value="Tetratricopeptide repeat domain"/>
    <property type="match status" value="1"/>
</dbReference>
<evidence type="ECO:0000256" key="11">
    <source>
        <dbReference type="SAM" id="MobiDB-lite"/>
    </source>
</evidence>
<dbReference type="Proteomes" id="UP000029120">
    <property type="component" value="Chromosome 5"/>
</dbReference>
<dbReference type="GO" id="GO:0005742">
    <property type="term" value="C:mitochondrial outer membrane translocase complex"/>
    <property type="evidence" value="ECO:0007669"/>
    <property type="project" value="InterPro"/>
</dbReference>
<evidence type="ECO:0000256" key="6">
    <source>
        <dbReference type="ARBA" id="ARBA00022787"/>
    </source>
</evidence>
<reference evidence="14" key="1">
    <citation type="journal article" date="2015" name="Nat. Plants">
        <title>Genome expansion of Arabis alpina linked with retrotransposition and reduced symmetric DNA methylation.</title>
        <authorList>
            <person name="Willing E.M."/>
            <person name="Rawat V."/>
            <person name="Mandakova T."/>
            <person name="Maumus F."/>
            <person name="James G.V."/>
            <person name="Nordstroem K.J."/>
            <person name="Becker C."/>
            <person name="Warthmann N."/>
            <person name="Chica C."/>
            <person name="Szarzynska B."/>
            <person name="Zytnicki M."/>
            <person name="Albani M.C."/>
            <person name="Kiefer C."/>
            <person name="Bergonzi S."/>
            <person name="Castaings L."/>
            <person name="Mateos J.L."/>
            <person name="Berns M.C."/>
            <person name="Bujdoso N."/>
            <person name="Piofczyk T."/>
            <person name="de Lorenzo L."/>
            <person name="Barrero-Sicilia C."/>
            <person name="Mateos I."/>
            <person name="Piednoel M."/>
            <person name="Hagmann J."/>
            <person name="Chen-Min-Tao R."/>
            <person name="Iglesias-Fernandez R."/>
            <person name="Schuster S.C."/>
            <person name="Alonso-Blanco C."/>
            <person name="Roudier F."/>
            <person name="Carbonero P."/>
            <person name="Paz-Ares J."/>
            <person name="Davis S.J."/>
            <person name="Pecinka A."/>
            <person name="Quesneville H."/>
            <person name="Colot V."/>
            <person name="Lysak M.A."/>
            <person name="Weigel D."/>
            <person name="Coupland G."/>
            <person name="Schneeberger K."/>
        </authorList>
    </citation>
    <scope>NUCLEOTIDE SEQUENCE [LARGE SCALE GENOMIC DNA]</scope>
    <source>
        <strain evidence="14">cv. Pajares</strain>
    </source>
</reference>
<keyword evidence="6" id="KW-1000">Mitochondrion outer membrane</keyword>
<organism evidence="13 14">
    <name type="scientific">Arabis alpina</name>
    <name type="common">Alpine rock-cress</name>
    <dbReference type="NCBI Taxonomy" id="50452"/>
    <lineage>
        <taxon>Eukaryota</taxon>
        <taxon>Viridiplantae</taxon>
        <taxon>Streptophyta</taxon>
        <taxon>Embryophyta</taxon>
        <taxon>Tracheophyta</taxon>
        <taxon>Spermatophyta</taxon>
        <taxon>Magnoliopsida</taxon>
        <taxon>eudicotyledons</taxon>
        <taxon>Gunneridae</taxon>
        <taxon>Pentapetalae</taxon>
        <taxon>rosids</taxon>
        <taxon>malvids</taxon>
        <taxon>Brassicales</taxon>
        <taxon>Brassicaceae</taxon>
        <taxon>Arabideae</taxon>
        <taxon>Arabis</taxon>
    </lineage>
</organism>
<keyword evidence="10 12" id="KW-0472">Membrane</keyword>
<evidence type="ECO:0000256" key="2">
    <source>
        <dbReference type="ARBA" id="ARBA00004572"/>
    </source>
</evidence>
<comment type="subcellular location">
    <subcellularLocation>
        <location evidence="2">Mitochondrion outer membrane</location>
        <topology evidence="2">Single-pass membrane protein</topology>
    </subcellularLocation>
</comment>
<evidence type="ECO:0000256" key="7">
    <source>
        <dbReference type="ARBA" id="ARBA00022927"/>
    </source>
</evidence>
<dbReference type="AlphaFoldDB" id="A0A087GUS8"/>
<dbReference type="EMBL" id="CM002873">
    <property type="protein sequence ID" value="KFK33630.1"/>
    <property type="molecule type" value="Genomic_DNA"/>
</dbReference>
<dbReference type="InterPro" id="IPR011990">
    <property type="entry name" value="TPR-like_helical_dom_sf"/>
</dbReference>
<keyword evidence="9" id="KW-0496">Mitochondrion</keyword>
<keyword evidence="5 12" id="KW-0812">Transmembrane</keyword>
<evidence type="ECO:0000256" key="3">
    <source>
        <dbReference type="ARBA" id="ARBA00005792"/>
    </source>
</evidence>
<evidence type="ECO:0000313" key="14">
    <source>
        <dbReference type="Proteomes" id="UP000029120"/>
    </source>
</evidence>
<evidence type="ECO:0000313" key="13">
    <source>
        <dbReference type="EMBL" id="KFK33630.1"/>
    </source>
</evidence>
<dbReference type="OrthoDB" id="1056333at2759"/>
<dbReference type="PANTHER" id="PTHR32409">
    <property type="entry name" value="MITOCHONDRIAL IMPORT RECEPTOR SUBUNIT TOM20-1-RELATED"/>
    <property type="match status" value="1"/>
</dbReference>
<comment type="similarity">
    <text evidence="3">Belongs to the Tom20 family.</text>
</comment>
<evidence type="ECO:0000256" key="8">
    <source>
        <dbReference type="ARBA" id="ARBA00022989"/>
    </source>
</evidence>
<dbReference type="SUPFAM" id="SSF48452">
    <property type="entry name" value="TPR-like"/>
    <property type="match status" value="1"/>
</dbReference>
<evidence type="ECO:0000256" key="12">
    <source>
        <dbReference type="SAM" id="Phobius"/>
    </source>
</evidence>
<evidence type="ECO:0000256" key="5">
    <source>
        <dbReference type="ARBA" id="ARBA00022692"/>
    </source>
</evidence>
<evidence type="ECO:0008006" key="15">
    <source>
        <dbReference type="Google" id="ProtNLM"/>
    </source>
</evidence>
<accession>A0A087GUS8</accession>
<dbReference type="OMA" id="KAPQLHA"/>
<gene>
    <name evidence="13" type="ordered locus">AALP_Aa5g038400</name>
</gene>
<dbReference type="GO" id="GO:0045040">
    <property type="term" value="P:protein insertion into mitochondrial outer membrane"/>
    <property type="evidence" value="ECO:0007669"/>
    <property type="project" value="InterPro"/>
</dbReference>
<keyword evidence="4" id="KW-0813">Transport</keyword>
<evidence type="ECO:0000256" key="9">
    <source>
        <dbReference type="ARBA" id="ARBA00023128"/>
    </source>
</evidence>
<evidence type="ECO:0000256" key="10">
    <source>
        <dbReference type="ARBA" id="ARBA00023136"/>
    </source>
</evidence>
<evidence type="ECO:0000256" key="4">
    <source>
        <dbReference type="ARBA" id="ARBA00022448"/>
    </source>
</evidence>
<evidence type="ECO:0000256" key="1">
    <source>
        <dbReference type="ARBA" id="ARBA00003450"/>
    </source>
</evidence>
<proteinExistence type="inferred from homology"/>
<sequence length="203" mass="22421">MDPDAEFERIMLFEQIRKDAEAKYKQNPLDAENLTRWGGIILELAQFHSISDSKLMIQEAIAKLEEALLIEPKKHEAIWCIGNAYTSAAFLTPDESEAKYNFDLATQFFQQAVNEQPENEMYLKSLDMASKAPQLHAEVHKHGGLGSQTLGEAGPSAAPSSKAMKGKKSSDLKYDVMGWVILAVGIVAWVGYAKANAHVAAPR</sequence>
<keyword evidence="8 12" id="KW-1133">Transmembrane helix</keyword>
<feature type="transmembrane region" description="Helical" evidence="12">
    <location>
        <begin position="172"/>
        <end position="192"/>
    </location>
</feature>
<comment type="function">
    <text evidence="1">Central component of the receptor complex responsible for the recognition and translocation of cytosolically synthesized mitochondrial preproteins. Together with TOM22 functions as the transit peptide receptor at the surface of the mitochondrion outer membrane and facilitates the movement of preproteins into the translocation pore.</text>
</comment>
<feature type="region of interest" description="Disordered" evidence="11">
    <location>
        <begin position="144"/>
        <end position="165"/>
    </location>
</feature>
<dbReference type="GO" id="GO:0015031">
    <property type="term" value="P:protein transport"/>
    <property type="evidence" value="ECO:0007669"/>
    <property type="project" value="UniProtKB-KW"/>
</dbReference>
<keyword evidence="7" id="KW-0653">Protein transport</keyword>
<protein>
    <recommendedName>
        <fullName evidence="15">Mitochondrial import receptor subunit TOM20</fullName>
    </recommendedName>
</protein>
<dbReference type="PANTHER" id="PTHR32409:SF3">
    <property type="entry name" value="MITOCHONDRIAL IMPORT RECEPTOR SUBUNIT TOM20-1-RELATED"/>
    <property type="match status" value="1"/>
</dbReference>
<dbReference type="InterPro" id="IPR010547">
    <property type="entry name" value="TOM20_imprt_rcpt"/>
</dbReference>
<keyword evidence="14" id="KW-1185">Reference proteome</keyword>
<dbReference type="Pfam" id="PF06552">
    <property type="entry name" value="TOM20_plant"/>
    <property type="match status" value="1"/>
</dbReference>